<reference evidence="6" key="1">
    <citation type="journal article" date="2024" name="IScience">
        <title>Strigolactones Initiate the Formation of Haustorium-like Structures in Castilleja.</title>
        <authorList>
            <person name="Buerger M."/>
            <person name="Peterson D."/>
            <person name="Chory J."/>
        </authorList>
    </citation>
    <scope>NUCLEOTIDE SEQUENCE [LARGE SCALE GENOMIC DNA]</scope>
</reference>
<evidence type="ECO:0000256" key="3">
    <source>
        <dbReference type="ARBA" id="ARBA00022777"/>
    </source>
</evidence>
<comment type="caution">
    <text evidence="5">The sequence shown here is derived from an EMBL/GenBank/DDBJ whole genome shotgun (WGS) entry which is preliminary data.</text>
</comment>
<dbReference type="Proteomes" id="UP001632038">
    <property type="component" value="Unassembled WGS sequence"/>
</dbReference>
<evidence type="ECO:0000313" key="5">
    <source>
        <dbReference type="EMBL" id="KAL3629412.1"/>
    </source>
</evidence>
<name>A0ABD3CIK4_9LAMI</name>
<keyword evidence="2" id="KW-0808">Transferase</keyword>
<dbReference type="EMBL" id="JAVIJP010000034">
    <property type="protein sequence ID" value="KAL3629412.1"/>
    <property type="molecule type" value="Genomic_DNA"/>
</dbReference>
<dbReference type="Gene3D" id="3.40.1190.20">
    <property type="match status" value="1"/>
</dbReference>
<protein>
    <recommendedName>
        <fullName evidence="4">Carbohydrate kinase PfkB domain-containing protein</fullName>
    </recommendedName>
</protein>
<sequence length="100" mass="10801">MIPMMIIEGKDCCRYYTKQCKRRVSGIKVKSIDTTGAGEAFMGAILYCLASDINLLKDEGSLREALFVNACGALTVTKTGAIPALPTKQVVEQIIKEASV</sequence>
<proteinExistence type="inferred from homology"/>
<feature type="domain" description="Carbohydrate kinase PfkB" evidence="4">
    <location>
        <begin position="8"/>
        <end position="87"/>
    </location>
</feature>
<evidence type="ECO:0000256" key="1">
    <source>
        <dbReference type="ARBA" id="ARBA00010688"/>
    </source>
</evidence>
<dbReference type="SUPFAM" id="SSF53613">
    <property type="entry name" value="Ribokinase-like"/>
    <property type="match status" value="1"/>
</dbReference>
<organism evidence="5 6">
    <name type="scientific">Castilleja foliolosa</name>
    <dbReference type="NCBI Taxonomy" id="1961234"/>
    <lineage>
        <taxon>Eukaryota</taxon>
        <taxon>Viridiplantae</taxon>
        <taxon>Streptophyta</taxon>
        <taxon>Embryophyta</taxon>
        <taxon>Tracheophyta</taxon>
        <taxon>Spermatophyta</taxon>
        <taxon>Magnoliopsida</taxon>
        <taxon>eudicotyledons</taxon>
        <taxon>Gunneridae</taxon>
        <taxon>Pentapetalae</taxon>
        <taxon>asterids</taxon>
        <taxon>lamiids</taxon>
        <taxon>Lamiales</taxon>
        <taxon>Orobanchaceae</taxon>
        <taxon>Pedicularideae</taxon>
        <taxon>Castillejinae</taxon>
        <taxon>Castilleja</taxon>
    </lineage>
</organism>
<evidence type="ECO:0000256" key="2">
    <source>
        <dbReference type="ARBA" id="ARBA00022679"/>
    </source>
</evidence>
<dbReference type="InterPro" id="IPR050306">
    <property type="entry name" value="PfkB_Carbo_kinase"/>
</dbReference>
<dbReference type="InterPro" id="IPR029056">
    <property type="entry name" value="Ribokinase-like"/>
</dbReference>
<keyword evidence="3" id="KW-0418">Kinase</keyword>
<accession>A0ABD3CIK4</accession>
<dbReference type="PANTHER" id="PTHR43085">
    <property type="entry name" value="HEXOKINASE FAMILY MEMBER"/>
    <property type="match status" value="1"/>
</dbReference>
<keyword evidence="6" id="KW-1185">Reference proteome</keyword>
<comment type="similarity">
    <text evidence="1">Belongs to the carbohydrate kinase PfkB family.</text>
</comment>
<evidence type="ECO:0000313" key="6">
    <source>
        <dbReference type="Proteomes" id="UP001632038"/>
    </source>
</evidence>
<evidence type="ECO:0000259" key="4">
    <source>
        <dbReference type="Pfam" id="PF00294"/>
    </source>
</evidence>
<dbReference type="GO" id="GO:0016301">
    <property type="term" value="F:kinase activity"/>
    <property type="evidence" value="ECO:0007669"/>
    <property type="project" value="UniProtKB-KW"/>
</dbReference>
<dbReference type="PANTHER" id="PTHR43085:SF7">
    <property type="entry name" value="FRUCTOKINASE-7-RELATED"/>
    <property type="match status" value="1"/>
</dbReference>
<dbReference type="InterPro" id="IPR011611">
    <property type="entry name" value="PfkB_dom"/>
</dbReference>
<dbReference type="AlphaFoldDB" id="A0ABD3CIK4"/>
<gene>
    <name evidence="5" type="ORF">CASFOL_026634</name>
</gene>
<dbReference type="Pfam" id="PF00294">
    <property type="entry name" value="PfkB"/>
    <property type="match status" value="1"/>
</dbReference>